<organism evidence="5 6">
    <name type="scientific">Vagococcus proximus</name>
    <dbReference type="NCBI Taxonomy" id="2991417"/>
    <lineage>
        <taxon>Bacteria</taxon>
        <taxon>Bacillati</taxon>
        <taxon>Bacillota</taxon>
        <taxon>Bacilli</taxon>
        <taxon>Lactobacillales</taxon>
        <taxon>Enterococcaceae</taxon>
        <taxon>Vagococcus</taxon>
    </lineage>
</organism>
<dbReference type="CDD" id="cd07067">
    <property type="entry name" value="HP_PGM_like"/>
    <property type="match status" value="1"/>
</dbReference>
<feature type="binding site" evidence="4">
    <location>
        <begin position="21"/>
        <end position="22"/>
    </location>
    <ligand>
        <name>substrate</name>
    </ligand>
</feature>
<feature type="site" description="Transition state stabilizer" evidence="4">
    <location>
        <position position="182"/>
    </location>
</feature>
<dbReference type="SMART" id="SM00855">
    <property type="entry name" value="PGAM"/>
    <property type="match status" value="1"/>
</dbReference>
<dbReference type="HAMAP" id="MF_01039">
    <property type="entry name" value="PGAM_GpmA"/>
    <property type="match status" value="1"/>
</dbReference>
<comment type="caution">
    <text evidence="5">The sequence shown here is derived from an EMBL/GenBank/DDBJ whole genome shotgun (WGS) entry which is preliminary data.</text>
</comment>
<dbReference type="RefSeq" id="WP_275471399.1">
    <property type="nucleotide sequence ID" value="NZ_JAPDSH010000003.1"/>
</dbReference>
<evidence type="ECO:0000313" key="5">
    <source>
        <dbReference type="EMBL" id="MDF0479807.1"/>
    </source>
</evidence>
<evidence type="ECO:0000256" key="3">
    <source>
        <dbReference type="ARBA" id="ARBA00023235"/>
    </source>
</evidence>
<evidence type="ECO:0000313" key="6">
    <source>
        <dbReference type="Proteomes" id="UP001147148"/>
    </source>
</evidence>
<feature type="active site" description="Proton donor/acceptor" evidence="4">
    <location>
        <position position="87"/>
    </location>
</feature>
<feature type="binding site" evidence="4">
    <location>
        <begin position="183"/>
        <end position="184"/>
    </location>
    <ligand>
        <name>substrate</name>
    </ligand>
</feature>
<gene>
    <name evidence="4 5" type="primary">gpmA</name>
    <name evidence="5" type="ORF">OL233_05835</name>
</gene>
<dbReference type="EMBL" id="JAPDSH010000003">
    <property type="protein sequence ID" value="MDF0479807.1"/>
    <property type="molecule type" value="Genomic_DNA"/>
</dbReference>
<feature type="binding site" evidence="4">
    <location>
        <begin position="87"/>
        <end position="90"/>
    </location>
    <ligand>
        <name>substrate</name>
    </ligand>
</feature>
<comment type="pathway">
    <text evidence="4">Carbohydrate degradation; glycolysis; pyruvate from D-glyceraldehyde 3-phosphate: step 3/5.</text>
</comment>
<dbReference type="InterPro" id="IPR005952">
    <property type="entry name" value="Phosphogly_mut1"/>
</dbReference>
<evidence type="ECO:0000256" key="2">
    <source>
        <dbReference type="ARBA" id="ARBA00023152"/>
    </source>
</evidence>
<feature type="active site" description="Tele-phosphohistidine intermediate" evidence="4">
    <location>
        <position position="9"/>
    </location>
</feature>
<keyword evidence="3 4" id="KW-0413">Isomerase</keyword>
<dbReference type="InterPro" id="IPR029033">
    <property type="entry name" value="His_PPase_superfam"/>
</dbReference>
<sequence>MRKLIFVRHGLSEWNALNQFTGWVDVDLSEKGVEEAKSAGKKIKEAGIQLDVAYTSVLKRAIKTCHYVLEESDQLWVPEYKSWRLNERHYGALQGLNKKETAEKYGDEQVREWRRSYDTLPPLLASDDPDSATQDRRYNNLERRTIPGGENLKVTLERAIPYWEDKIAPSLLKGDIVLVAAHGNSLRALAKHIENISDDDIMGLEIPTGQPLVYELNDDLSVSKKYYL</sequence>
<keyword evidence="2 4" id="KW-0324">Glycolysis</keyword>
<comment type="function">
    <text evidence="4">Catalyzes the interconversion of 2-phosphoglycerate and 3-phosphoglycerate.</text>
</comment>
<feature type="binding site" evidence="4">
    <location>
        <begin position="114"/>
        <end position="115"/>
    </location>
    <ligand>
        <name>substrate</name>
    </ligand>
</feature>
<dbReference type="GO" id="GO:0004619">
    <property type="term" value="F:phosphoglycerate mutase activity"/>
    <property type="evidence" value="ECO:0007669"/>
    <property type="project" value="UniProtKB-EC"/>
</dbReference>
<feature type="binding site" evidence="4">
    <location>
        <position position="60"/>
    </location>
    <ligand>
        <name>substrate</name>
    </ligand>
</feature>
<dbReference type="NCBIfam" id="NF010713">
    <property type="entry name" value="PRK14115.1"/>
    <property type="match status" value="1"/>
</dbReference>
<feature type="binding site" evidence="4">
    <location>
        <position position="98"/>
    </location>
    <ligand>
        <name>substrate</name>
    </ligand>
</feature>
<dbReference type="Gene3D" id="3.40.50.1240">
    <property type="entry name" value="Phosphoglycerate mutase-like"/>
    <property type="match status" value="1"/>
</dbReference>
<proteinExistence type="inferred from homology"/>
<evidence type="ECO:0000256" key="1">
    <source>
        <dbReference type="ARBA" id="ARBA00006717"/>
    </source>
</evidence>
<dbReference type="PANTHER" id="PTHR11931">
    <property type="entry name" value="PHOSPHOGLYCERATE MUTASE"/>
    <property type="match status" value="1"/>
</dbReference>
<keyword evidence="4" id="KW-0312">Gluconeogenesis</keyword>
<feature type="binding site" evidence="4">
    <location>
        <begin position="8"/>
        <end position="15"/>
    </location>
    <ligand>
        <name>substrate</name>
    </ligand>
</feature>
<keyword evidence="6" id="KW-1185">Reference proteome</keyword>
<comment type="catalytic activity">
    <reaction evidence="4">
        <text>(2R)-2-phosphoglycerate = (2R)-3-phosphoglycerate</text>
        <dbReference type="Rhea" id="RHEA:15901"/>
        <dbReference type="ChEBI" id="CHEBI:58272"/>
        <dbReference type="ChEBI" id="CHEBI:58289"/>
        <dbReference type="EC" id="5.4.2.11"/>
    </reaction>
</comment>
<dbReference type="Pfam" id="PF00300">
    <property type="entry name" value="His_Phos_1"/>
    <property type="match status" value="2"/>
</dbReference>
<evidence type="ECO:0000256" key="4">
    <source>
        <dbReference type="HAMAP-Rule" id="MF_01039"/>
    </source>
</evidence>
<protein>
    <recommendedName>
        <fullName evidence="4">2,3-bisphosphoglycerate-dependent phosphoglycerate mutase</fullName>
        <shortName evidence="4">BPG-dependent PGAM</shortName>
        <shortName evidence="4">PGAM</shortName>
        <shortName evidence="4">Phosphoglyceromutase</shortName>
        <shortName evidence="4">dPGM</shortName>
        <ecNumber evidence="4">5.4.2.11</ecNumber>
    </recommendedName>
</protein>
<accession>A0ABT5X1D3</accession>
<name>A0ABT5X1D3_9ENTE</name>
<dbReference type="Proteomes" id="UP001147148">
    <property type="component" value="Unassembled WGS sequence"/>
</dbReference>
<dbReference type="InterPro" id="IPR013078">
    <property type="entry name" value="His_Pase_superF_clade-1"/>
</dbReference>
<dbReference type="NCBIfam" id="TIGR01258">
    <property type="entry name" value="pgm_1"/>
    <property type="match status" value="1"/>
</dbReference>
<reference evidence="5" key="1">
    <citation type="submission" date="2022-10" db="EMBL/GenBank/DDBJ databases">
        <title>Vagococcus sp. isolated from poultry meat.</title>
        <authorList>
            <person name="Johansson P."/>
            <person name="Bjorkroth J."/>
        </authorList>
    </citation>
    <scope>NUCLEOTIDE SEQUENCE</scope>
    <source>
        <strain evidence="5">PNs007</strain>
    </source>
</reference>
<dbReference type="EC" id="5.4.2.11" evidence="4"/>
<dbReference type="PIRSF" id="PIRSF000709">
    <property type="entry name" value="6PFK_2-Ptase"/>
    <property type="match status" value="1"/>
</dbReference>
<comment type="similarity">
    <text evidence="1 4">Belongs to the phosphoglycerate mutase family. BPG-dependent PGAM subfamily.</text>
</comment>
<dbReference type="SUPFAM" id="SSF53254">
    <property type="entry name" value="Phosphoglycerate mutase-like"/>
    <property type="match status" value="1"/>
</dbReference>